<feature type="region of interest" description="Disordered" evidence="1">
    <location>
        <begin position="363"/>
        <end position="394"/>
    </location>
</feature>
<gene>
    <name evidence="3" type="ORF">BN1204_027630</name>
</gene>
<feature type="compositionally biased region" description="Basic and acidic residues" evidence="1">
    <location>
        <begin position="385"/>
        <end position="394"/>
    </location>
</feature>
<dbReference type="EMBL" id="LN714482">
    <property type="protein sequence ID" value="CEL66960.1"/>
    <property type="molecule type" value="Genomic_DNA"/>
</dbReference>
<feature type="compositionally biased region" description="Basic and acidic residues" evidence="1">
    <location>
        <begin position="125"/>
        <end position="135"/>
    </location>
</feature>
<keyword evidence="2" id="KW-0732">Signal</keyword>
<dbReference type="PROSITE" id="PS51257">
    <property type="entry name" value="PROKAR_LIPOPROTEIN"/>
    <property type="match status" value="1"/>
</dbReference>
<name>A0A0F7UE96_NEOCL</name>
<protein>
    <recommendedName>
        <fullName evidence="4">Transmembrane protein</fullName>
    </recommendedName>
</protein>
<feature type="compositionally biased region" description="Basic and acidic residues" evidence="1">
    <location>
        <begin position="430"/>
        <end position="453"/>
    </location>
</feature>
<dbReference type="AlphaFoldDB" id="A0A0F7UE96"/>
<feature type="signal peptide" evidence="2">
    <location>
        <begin position="1"/>
        <end position="33"/>
    </location>
</feature>
<accession>A0A0F7UE96</accession>
<evidence type="ECO:0000313" key="3">
    <source>
        <dbReference type="EMBL" id="CEL66960.1"/>
    </source>
</evidence>
<sequence>MSRSARQTALGRRWPRCALAAVLLVCSCSFTAATKAVPAQVVPARSEASAGDAASGVPLLEPLEESAARRRQRRAQRDEAAPGASQSAGQPWGYRADESTARSVAAWDEASTGGAESARRRGHKDGRENRRSREPSEEDRERDDTASEERRSEGRDASERRWREKKRRSAEDSQDARTSETGGGGRARDAGSSQGSQRHRGEGGRAQRESDREAKERREVDRRKREENLWRDDEQTANRWAWRKGASVRTKSVVKTNHLPFEDGGYLFRDSERHPSARATGFISKLKTALTGNRAGRTGKVGKGSASAYWNSLLGVLGVALLAVALKSQLNAERLLVTASKQLQRSEELIALAKLLESGQTPETAAVAGESPADGAGAAGAAAPKDPEAGRTERGWTVGLPRFWARKRAALPPTSSRDTREADPAVISERIVRPKRPPEIDSRRSSLHVESKGRSSPKKYQHNEDALDLGYWRRRHGKQGAEIARQAYRDRTRWDEAYGEPDFGGAMHHRPHAEELEKADDQLAHVTVSDGESLQQCRRRFREGAFMKTGGFGHGARASSLRLPIARRSVAACSLWREWTKAKRTRGRRRRRDLSSFCLARLFSPPAHELRLAGGRTVWGSFCL</sequence>
<feature type="compositionally biased region" description="Basic and acidic residues" evidence="1">
    <location>
        <begin position="142"/>
        <end position="162"/>
    </location>
</feature>
<organism evidence="3">
    <name type="scientific">Neospora caninum (strain Liverpool)</name>
    <dbReference type="NCBI Taxonomy" id="572307"/>
    <lineage>
        <taxon>Eukaryota</taxon>
        <taxon>Sar</taxon>
        <taxon>Alveolata</taxon>
        <taxon>Apicomplexa</taxon>
        <taxon>Conoidasida</taxon>
        <taxon>Coccidia</taxon>
        <taxon>Eucoccidiorida</taxon>
        <taxon>Eimeriorina</taxon>
        <taxon>Sarcocystidae</taxon>
        <taxon>Neospora</taxon>
    </lineage>
</organism>
<proteinExistence type="predicted"/>
<evidence type="ECO:0000256" key="1">
    <source>
        <dbReference type="SAM" id="MobiDB-lite"/>
    </source>
</evidence>
<feature type="region of interest" description="Disordered" evidence="1">
    <location>
        <begin position="409"/>
        <end position="462"/>
    </location>
</feature>
<feature type="compositionally biased region" description="Low complexity" evidence="1">
    <location>
        <begin position="368"/>
        <end position="384"/>
    </location>
</feature>
<feature type="region of interest" description="Disordered" evidence="1">
    <location>
        <begin position="47"/>
        <end position="224"/>
    </location>
</feature>
<feature type="chain" id="PRO_5002523092" description="Transmembrane protein" evidence="2">
    <location>
        <begin position="34"/>
        <end position="624"/>
    </location>
</feature>
<evidence type="ECO:0000256" key="2">
    <source>
        <dbReference type="SAM" id="SignalP"/>
    </source>
</evidence>
<feature type="compositionally biased region" description="Basic and acidic residues" evidence="1">
    <location>
        <begin position="199"/>
        <end position="224"/>
    </location>
</feature>
<evidence type="ECO:0008006" key="4">
    <source>
        <dbReference type="Google" id="ProtNLM"/>
    </source>
</evidence>
<reference evidence="3" key="1">
    <citation type="journal article" date="2015" name="PLoS ONE">
        <title>Comprehensive Evaluation of Toxoplasma gondii VEG and Neospora caninum LIV Genomes with Tachyzoite Stage Transcriptome and Proteome Defines Novel Transcript Features.</title>
        <authorList>
            <person name="Ramaprasad A."/>
            <person name="Mourier T."/>
            <person name="Naeem R."/>
            <person name="Malas T.B."/>
            <person name="Moussa E."/>
            <person name="Panigrahi A."/>
            <person name="Vermont S.J."/>
            <person name="Otto T.D."/>
            <person name="Wastling J."/>
            <person name="Pain A."/>
        </authorList>
    </citation>
    <scope>NUCLEOTIDE SEQUENCE</scope>
    <source>
        <strain evidence="3">Liverpool</strain>
    </source>
</reference>
<feature type="compositionally biased region" description="Basic and acidic residues" evidence="1">
    <location>
        <begin position="169"/>
        <end position="178"/>
    </location>
</feature>